<evidence type="ECO:0000313" key="4">
    <source>
        <dbReference type="Proteomes" id="UP001142393"/>
    </source>
</evidence>
<dbReference type="Proteomes" id="UP001142393">
    <property type="component" value="Unassembled WGS sequence"/>
</dbReference>
<sequence>IEFYNSGATRHMSPYQEKFINFQTIAPRSIGAADNRVFQAVGRGDMYINVPTSN</sequence>
<comment type="caution">
    <text evidence="2">The sequence shown here is derived from an EMBL/GenBank/DDBJ whole genome shotgun (WGS) entry which is preliminary data.</text>
</comment>
<dbReference type="Proteomes" id="UP001163850">
    <property type="component" value="Unassembled WGS sequence"/>
</dbReference>
<keyword evidence="4" id="KW-1185">Reference proteome</keyword>
<name>A0A9W8NU56_9AGAR</name>
<accession>A0A9W8NU56</accession>
<evidence type="ECO:0000313" key="2">
    <source>
        <dbReference type="EMBL" id="KAJ3740884.1"/>
    </source>
</evidence>
<dbReference type="EMBL" id="MU802303">
    <property type="protein sequence ID" value="KAJ3979611.1"/>
    <property type="molecule type" value="Genomic_DNA"/>
</dbReference>
<feature type="non-terminal residue" evidence="2">
    <location>
        <position position="54"/>
    </location>
</feature>
<gene>
    <name evidence="2" type="ORF">DFH05DRAFT_1382453</name>
    <name evidence="3" type="ORF">F5890DRAFT_1384193</name>
</gene>
<organism evidence="2 4">
    <name type="scientific">Lentinula detonsa</name>
    <dbReference type="NCBI Taxonomy" id="2804962"/>
    <lineage>
        <taxon>Eukaryota</taxon>
        <taxon>Fungi</taxon>
        <taxon>Dikarya</taxon>
        <taxon>Basidiomycota</taxon>
        <taxon>Agaricomycotina</taxon>
        <taxon>Agaricomycetes</taxon>
        <taxon>Agaricomycetidae</taxon>
        <taxon>Agaricales</taxon>
        <taxon>Marasmiineae</taxon>
        <taxon>Omphalotaceae</taxon>
        <taxon>Lentinula</taxon>
    </lineage>
</organism>
<reference evidence="2 4" key="3">
    <citation type="journal article" date="2023" name="Proc. Natl. Acad. Sci. U.S.A.">
        <title>A global phylogenomic analysis of the shiitake genus Lentinula.</title>
        <authorList>
            <person name="Sierra-Patev S."/>
            <person name="Min B."/>
            <person name="Naranjo-Ortiz M."/>
            <person name="Looney B."/>
            <person name="Konkel Z."/>
            <person name="Slot J.C."/>
            <person name="Sakamoto Y."/>
            <person name="Steenwyk J.L."/>
            <person name="Rokas A."/>
            <person name="Carro J."/>
            <person name="Camarero S."/>
            <person name="Ferreira P."/>
            <person name="Molpeceres G."/>
            <person name="Ruiz-Duenas F.J."/>
            <person name="Serrano A."/>
            <person name="Henrissat B."/>
            <person name="Drula E."/>
            <person name="Hughes K.W."/>
            <person name="Mata J.L."/>
            <person name="Ishikawa N.K."/>
            <person name="Vargas-Isla R."/>
            <person name="Ushijima S."/>
            <person name="Smith C.A."/>
            <person name="Donoghue J."/>
            <person name="Ahrendt S."/>
            <person name="Andreopoulos W."/>
            <person name="He G."/>
            <person name="LaButti K."/>
            <person name="Lipzen A."/>
            <person name="Ng V."/>
            <person name="Riley R."/>
            <person name="Sandor L."/>
            <person name="Barry K."/>
            <person name="Martinez A.T."/>
            <person name="Xiao Y."/>
            <person name="Gibbons J.G."/>
            <person name="Terashima K."/>
            <person name="Grigoriev I.V."/>
            <person name="Hibbett D."/>
        </authorList>
    </citation>
    <scope>NUCLEOTIDE SEQUENCE [LARGE SCALE GENOMIC DNA]</scope>
    <source>
        <strain evidence="2 4">TFB7810</strain>
    </source>
</reference>
<reference evidence="3" key="1">
    <citation type="submission" date="2022-08" db="EMBL/GenBank/DDBJ databases">
        <authorList>
            <consortium name="DOE Joint Genome Institute"/>
            <person name="Min B."/>
            <person name="Riley R."/>
            <person name="Sierra-Patev S."/>
            <person name="Naranjo-Ortiz M."/>
            <person name="Looney B."/>
            <person name="Konkel Z."/>
            <person name="Slot J.C."/>
            <person name="Sakamoto Y."/>
            <person name="Steenwyk J.L."/>
            <person name="Rokas A."/>
            <person name="Carro J."/>
            <person name="Camarero S."/>
            <person name="Ferreira P."/>
            <person name="Molpeceres G."/>
            <person name="Ruiz-Duenas F.J."/>
            <person name="Serrano A."/>
            <person name="Henrissat B."/>
            <person name="Drula E."/>
            <person name="Hughes K.W."/>
            <person name="Mata J.L."/>
            <person name="Ishikawa N.K."/>
            <person name="Vargas-Isla R."/>
            <person name="Ushijima S."/>
            <person name="Smith C.A."/>
            <person name="Ahrendt S."/>
            <person name="Andreopoulos W."/>
            <person name="He G."/>
            <person name="Labutti K."/>
            <person name="Lipzen A."/>
            <person name="Ng V."/>
            <person name="Sandor L."/>
            <person name="Barry K."/>
            <person name="Martinez A.T."/>
            <person name="Xiao Y."/>
            <person name="Gibbons J.G."/>
            <person name="Terashima K."/>
            <person name="Hibbett D.S."/>
            <person name="Grigoriev I.V."/>
        </authorList>
    </citation>
    <scope>NUCLEOTIDE SEQUENCE</scope>
    <source>
        <strain evidence="3">TFB7829</strain>
    </source>
</reference>
<evidence type="ECO:0000313" key="3">
    <source>
        <dbReference type="EMBL" id="KAJ3979611.1"/>
    </source>
</evidence>
<dbReference type="InterPro" id="IPR054722">
    <property type="entry name" value="PolX-like_BBD"/>
</dbReference>
<dbReference type="AlphaFoldDB" id="A0A9W8NU56"/>
<dbReference type="EMBL" id="JANVFU010000013">
    <property type="protein sequence ID" value="KAJ3740884.1"/>
    <property type="molecule type" value="Genomic_DNA"/>
</dbReference>
<accession>A0AA38PQ87</accession>
<proteinExistence type="predicted"/>
<feature type="non-terminal residue" evidence="2">
    <location>
        <position position="1"/>
    </location>
</feature>
<reference evidence="2" key="2">
    <citation type="submission" date="2022-08" db="EMBL/GenBank/DDBJ databases">
        <authorList>
            <consortium name="DOE Joint Genome Institute"/>
            <person name="Min B."/>
            <person name="Sierra-Patev S."/>
            <person name="Naranjo-Ortiz M."/>
            <person name="Looney B."/>
            <person name="Konkel Z."/>
            <person name="Slot J.C."/>
            <person name="Sakamoto Y."/>
            <person name="Steenwyk J.L."/>
            <person name="Rokas A."/>
            <person name="Carro J."/>
            <person name="Camarero S."/>
            <person name="Ferreira P."/>
            <person name="Molpeceres G."/>
            <person name="Ruiz-duenas F.J."/>
            <person name="Serrano A."/>
            <person name="Henrissat B."/>
            <person name="Drula E."/>
            <person name="Hughes K.W."/>
            <person name="Mata J.L."/>
            <person name="Ishikawa N.K."/>
            <person name="Vargas-Isla R."/>
            <person name="Ushijima S."/>
            <person name="Smith C.A."/>
            <person name="Ahrendt S."/>
            <person name="Andreopoulos W."/>
            <person name="He G."/>
            <person name="LaButti K."/>
            <person name="Lipzen A."/>
            <person name="Ng V."/>
            <person name="Riley R."/>
            <person name="Sandor L."/>
            <person name="Barry K."/>
            <person name="Martinez A.T."/>
            <person name="Xiao Y."/>
            <person name="Gibbons J.G."/>
            <person name="Terashima K."/>
            <person name="Hibbett D.S."/>
            <person name="Grigoriev I.V."/>
        </authorList>
    </citation>
    <scope>NUCLEOTIDE SEQUENCE</scope>
    <source>
        <strain evidence="2">TFB7810</strain>
    </source>
</reference>
<feature type="domain" description="Retrovirus-related Pol polyprotein from transposon TNT 1-94-like beta-barrel" evidence="1">
    <location>
        <begin position="4"/>
        <end position="50"/>
    </location>
</feature>
<evidence type="ECO:0000259" key="1">
    <source>
        <dbReference type="Pfam" id="PF22936"/>
    </source>
</evidence>
<dbReference type="Pfam" id="PF22936">
    <property type="entry name" value="Pol_BBD"/>
    <property type="match status" value="1"/>
</dbReference>
<protein>
    <recommendedName>
        <fullName evidence="1">Retrovirus-related Pol polyprotein from transposon TNT 1-94-like beta-barrel domain-containing protein</fullName>
    </recommendedName>
</protein>